<dbReference type="EMBL" id="CDMY01000372">
    <property type="protein sequence ID" value="CEM06863.1"/>
    <property type="molecule type" value="Genomic_DNA"/>
</dbReference>
<feature type="non-terminal residue" evidence="1">
    <location>
        <position position="1"/>
    </location>
</feature>
<proteinExistence type="predicted"/>
<dbReference type="InParanoid" id="A0A0G4F3R4"/>
<dbReference type="Proteomes" id="UP000041254">
    <property type="component" value="Unassembled WGS sequence"/>
</dbReference>
<evidence type="ECO:0000313" key="1">
    <source>
        <dbReference type="EMBL" id="CEM06863.1"/>
    </source>
</evidence>
<keyword evidence="2" id="KW-1185">Reference proteome</keyword>
<dbReference type="AlphaFoldDB" id="A0A0G4F3R4"/>
<dbReference type="VEuPathDB" id="CryptoDB:Vbra_1295"/>
<evidence type="ECO:0000313" key="2">
    <source>
        <dbReference type="Proteomes" id="UP000041254"/>
    </source>
</evidence>
<name>A0A0G4F3R4_VITBC</name>
<reference evidence="1 2" key="1">
    <citation type="submission" date="2014-11" db="EMBL/GenBank/DDBJ databases">
        <authorList>
            <person name="Zhu J."/>
            <person name="Qi W."/>
            <person name="Song R."/>
        </authorList>
    </citation>
    <scope>NUCLEOTIDE SEQUENCE [LARGE SCALE GENOMIC DNA]</scope>
</reference>
<organism evidence="1 2">
    <name type="scientific">Vitrella brassicaformis (strain CCMP3155)</name>
    <dbReference type="NCBI Taxonomy" id="1169540"/>
    <lineage>
        <taxon>Eukaryota</taxon>
        <taxon>Sar</taxon>
        <taxon>Alveolata</taxon>
        <taxon>Colpodellida</taxon>
        <taxon>Vitrellaceae</taxon>
        <taxon>Vitrella</taxon>
    </lineage>
</organism>
<protein>
    <submittedName>
        <fullName evidence="1">Uncharacterized protein</fullName>
    </submittedName>
</protein>
<sequence>VEERALAQEKIPKVSDQLRELEKAEGRAVDELYAIYEKGWWSLASYGRIVQLKRKIDKWREEYDELWAKYKRLEGPPGPKTWLDLFP</sequence>
<gene>
    <name evidence="1" type="ORF">Vbra_1295</name>
</gene>
<accession>A0A0G4F3R4</accession>